<feature type="chain" id="PRO_5004199096" evidence="6">
    <location>
        <begin position="17"/>
        <end position="363"/>
    </location>
</feature>
<dbReference type="PROSITE" id="PS50262">
    <property type="entry name" value="G_PROTEIN_RECEP_F1_2"/>
    <property type="match status" value="1"/>
</dbReference>
<feature type="transmembrane region" description="Helical" evidence="5">
    <location>
        <begin position="134"/>
        <end position="157"/>
    </location>
</feature>
<dbReference type="InterPro" id="IPR006874">
    <property type="entry name" value="DUF621"/>
</dbReference>
<dbReference type="PaxDb" id="6239-F57B1.1"/>
<dbReference type="WormBase" id="F57B1.1">
    <property type="protein sequence ID" value="CE43120"/>
    <property type="gene ID" value="WBGene00010187"/>
</dbReference>
<dbReference type="AGR" id="WB:WBGene00010187"/>
<keyword evidence="2 5" id="KW-0812">Transmembrane</keyword>
<feature type="transmembrane region" description="Helical" evidence="5">
    <location>
        <begin position="238"/>
        <end position="261"/>
    </location>
</feature>
<name>Q20923_CAEEL</name>
<evidence type="ECO:0000256" key="1">
    <source>
        <dbReference type="ARBA" id="ARBA00004370"/>
    </source>
</evidence>
<dbReference type="PhylomeDB" id="Q20923"/>
<evidence type="ECO:0000313" key="8">
    <source>
        <dbReference type="EMBL" id="CAB01510.4"/>
    </source>
</evidence>
<dbReference type="SUPFAM" id="SSF81321">
    <property type="entry name" value="Family A G protein-coupled receptor-like"/>
    <property type="match status" value="1"/>
</dbReference>
<dbReference type="FunCoup" id="Q20923">
    <property type="interactions" value="9"/>
</dbReference>
<evidence type="ECO:0000256" key="3">
    <source>
        <dbReference type="ARBA" id="ARBA00022989"/>
    </source>
</evidence>
<feature type="transmembrane region" description="Helical" evidence="5">
    <location>
        <begin position="273"/>
        <end position="294"/>
    </location>
</feature>
<dbReference type="HOGENOM" id="CLU_071393_0_0_1"/>
<dbReference type="Pfam" id="PF04789">
    <property type="entry name" value="DUF621"/>
    <property type="match status" value="1"/>
</dbReference>
<dbReference type="Proteomes" id="UP000001940">
    <property type="component" value="Chromosome V"/>
</dbReference>
<feature type="transmembrane region" description="Helical" evidence="5">
    <location>
        <begin position="55"/>
        <end position="85"/>
    </location>
</feature>
<proteinExistence type="predicted"/>
<sequence length="363" mass="41744">MFLLLYFLIFLNVVYGQGDDPFSNDFIRRKNLSDLKDTVLGEVAGNIPPEDKDGLYYFIITLFVMSTFASTILTGVFLALSVILWSHFKKMIFFWFLTQLTISVFIMSSLNFLINVPATLFALITKEFVQSASFYYMSNVIDFCHNAILFSNLIIAIHRMFVFFFKKHTDIAFEKPITYFWMGMVWVLSAFVVVSMIMNNCQYEYDERILMKHYVLSCETSSGIKNIAPPTIVQTIEILIQFILPIFILGIYIAIIIKIILMKKAALNKYELTILKQAVFIFCLFQISSSVFLLCQTIKFEIATAFLIKRIINTTEICAGAATPCFFFFTSKEIRKLVSVRVSLTTSQANSNSQQRRQTSRAI</sequence>
<protein>
    <submittedName>
        <fullName evidence="8">G-protein coupled receptors family 1 profile domain-containing protein</fullName>
    </submittedName>
</protein>
<dbReference type="PANTHER" id="PTHR31406">
    <property type="entry name" value="PROTEIN CBG06702-RELATED"/>
    <property type="match status" value="1"/>
</dbReference>
<dbReference type="EMBL" id="BX284605">
    <property type="protein sequence ID" value="CAB01510.4"/>
    <property type="molecule type" value="Genomic_DNA"/>
</dbReference>
<feature type="transmembrane region" description="Helical" evidence="5">
    <location>
        <begin position="178"/>
        <end position="198"/>
    </location>
</feature>
<dbReference type="GeneID" id="186434"/>
<reference evidence="8 9" key="1">
    <citation type="journal article" date="1998" name="Science">
        <title>Genome sequence of the nematode C. elegans: a platform for investigating biology.</title>
        <authorList>
            <consortium name="The C. elegans sequencing consortium"/>
            <person name="Sulson J.E."/>
            <person name="Waterston R."/>
        </authorList>
    </citation>
    <scope>NUCLEOTIDE SEQUENCE [LARGE SCALE GENOMIC DNA]</scope>
    <source>
        <strain evidence="8 9">Bristol N2</strain>
    </source>
</reference>
<dbReference type="eggNOG" id="ENOG502THAD">
    <property type="taxonomic scope" value="Eukaryota"/>
</dbReference>
<keyword evidence="4 5" id="KW-0472">Membrane</keyword>
<keyword evidence="8" id="KW-0675">Receptor</keyword>
<organism evidence="8 9">
    <name type="scientific">Caenorhabditis elegans</name>
    <dbReference type="NCBI Taxonomy" id="6239"/>
    <lineage>
        <taxon>Eukaryota</taxon>
        <taxon>Metazoa</taxon>
        <taxon>Ecdysozoa</taxon>
        <taxon>Nematoda</taxon>
        <taxon>Chromadorea</taxon>
        <taxon>Rhabditida</taxon>
        <taxon>Rhabditina</taxon>
        <taxon>Rhabditomorpha</taxon>
        <taxon>Rhabditoidea</taxon>
        <taxon>Rhabditidae</taxon>
        <taxon>Peloderinae</taxon>
        <taxon>Caenorhabditis</taxon>
    </lineage>
</organism>
<keyword evidence="3 5" id="KW-1133">Transmembrane helix</keyword>
<feature type="transmembrane region" description="Helical" evidence="5">
    <location>
        <begin position="92"/>
        <end position="114"/>
    </location>
</feature>
<dbReference type="PANTHER" id="PTHR31406:SF6">
    <property type="entry name" value="G-PROTEIN COUPLED RECEPTORS FAMILY 1 PROFILE DOMAIN-CONTAINING PROTEIN"/>
    <property type="match status" value="1"/>
</dbReference>
<feature type="signal peptide" evidence="6">
    <location>
        <begin position="1"/>
        <end position="16"/>
    </location>
</feature>
<dbReference type="Gene3D" id="1.20.1070.10">
    <property type="entry name" value="Rhodopsin 7-helix transmembrane proteins"/>
    <property type="match status" value="1"/>
</dbReference>
<evidence type="ECO:0000313" key="9">
    <source>
        <dbReference type="Proteomes" id="UP000001940"/>
    </source>
</evidence>
<feature type="domain" description="G-protein coupled receptors family 1 profile" evidence="7">
    <location>
        <begin position="75"/>
        <end position="363"/>
    </location>
</feature>
<evidence type="ECO:0000313" key="10">
    <source>
        <dbReference type="WormBase" id="F57B1.1"/>
    </source>
</evidence>
<evidence type="ECO:0000256" key="4">
    <source>
        <dbReference type="ARBA" id="ARBA00023136"/>
    </source>
</evidence>
<dbReference type="UCSC" id="F57B1.1">
    <property type="organism name" value="c. elegans"/>
</dbReference>
<dbReference type="CTD" id="186434"/>
<evidence type="ECO:0000256" key="2">
    <source>
        <dbReference type="ARBA" id="ARBA00022692"/>
    </source>
</evidence>
<comment type="subcellular location">
    <subcellularLocation>
        <location evidence="1">Membrane</location>
    </subcellularLocation>
</comment>
<accession>Q20923</accession>
<keyword evidence="9" id="KW-1185">Reference proteome</keyword>
<dbReference type="AlphaFoldDB" id="Q20923"/>
<dbReference type="Bgee" id="WBGene00010187">
    <property type="expression patterns" value="Expressed in larva and 1 other cell type or tissue"/>
</dbReference>
<dbReference type="RefSeq" id="NP_506282.4">
    <property type="nucleotide sequence ID" value="NM_073881.4"/>
</dbReference>
<gene>
    <name evidence="8" type="ORF">CELE_F57B1.1</name>
    <name evidence="8 10" type="ORF">F57B1.1</name>
</gene>
<evidence type="ECO:0000256" key="5">
    <source>
        <dbReference type="SAM" id="Phobius"/>
    </source>
</evidence>
<dbReference type="InterPro" id="IPR017452">
    <property type="entry name" value="GPCR_Rhodpsn_7TM"/>
</dbReference>
<dbReference type="InParanoid" id="Q20923"/>
<dbReference type="OrthoDB" id="5848170at2759"/>
<dbReference type="KEGG" id="cel:CELE_F57B1.1"/>
<evidence type="ECO:0000256" key="6">
    <source>
        <dbReference type="SAM" id="SignalP"/>
    </source>
</evidence>
<dbReference type="GO" id="GO:0016020">
    <property type="term" value="C:membrane"/>
    <property type="evidence" value="ECO:0007669"/>
    <property type="project" value="UniProtKB-SubCell"/>
</dbReference>
<evidence type="ECO:0000259" key="7">
    <source>
        <dbReference type="PROSITE" id="PS50262"/>
    </source>
</evidence>
<keyword evidence="6" id="KW-0732">Signal</keyword>